<evidence type="ECO:0000313" key="1">
    <source>
        <dbReference type="EMBL" id="OTP78427.1"/>
    </source>
</evidence>
<dbReference type="GO" id="GO:0005524">
    <property type="term" value="F:ATP binding"/>
    <property type="evidence" value="ECO:0007669"/>
    <property type="project" value="UniProtKB-KW"/>
</dbReference>
<dbReference type="EMBL" id="NBTZ01000024">
    <property type="protein sequence ID" value="OTP78427.1"/>
    <property type="molecule type" value="Genomic_DNA"/>
</dbReference>
<accession>A0A242N434</accession>
<organism evidence="1 2">
    <name type="scientific">Caballeronia sordidicola</name>
    <name type="common">Burkholderia sordidicola</name>
    <dbReference type="NCBI Taxonomy" id="196367"/>
    <lineage>
        <taxon>Bacteria</taxon>
        <taxon>Pseudomonadati</taxon>
        <taxon>Pseudomonadota</taxon>
        <taxon>Betaproteobacteria</taxon>
        <taxon>Burkholderiales</taxon>
        <taxon>Burkholderiaceae</taxon>
        <taxon>Caballeronia</taxon>
    </lineage>
</organism>
<evidence type="ECO:0000313" key="2">
    <source>
        <dbReference type="Proteomes" id="UP000195221"/>
    </source>
</evidence>
<keyword evidence="1" id="KW-0547">Nucleotide-binding</keyword>
<name>A0A242N434_CABSO</name>
<dbReference type="AlphaFoldDB" id="A0A242N434"/>
<comment type="caution">
    <text evidence="1">The sequence shown here is derived from an EMBL/GenBank/DDBJ whole genome shotgun (WGS) entry which is preliminary data.</text>
</comment>
<keyword evidence="1" id="KW-0067">ATP-binding</keyword>
<sequence>MARRRQGIGRREILASNSGFPEGPEDAAIDIARLFGRRHGRIC</sequence>
<reference evidence="1 2" key="1">
    <citation type="submission" date="2017-03" db="EMBL/GenBank/DDBJ databases">
        <title>Genome analysis of strain PAMC 26577.</title>
        <authorList>
            <person name="Oh H.-M."/>
            <person name="Yang J.-A."/>
        </authorList>
    </citation>
    <scope>NUCLEOTIDE SEQUENCE [LARGE SCALE GENOMIC DNA]</scope>
    <source>
        <strain evidence="1 2">PAMC 26577</strain>
    </source>
</reference>
<proteinExistence type="predicted"/>
<protein>
    <submittedName>
        <fullName evidence="1">Taurine transport ATP-binding protein TauB</fullName>
    </submittedName>
</protein>
<gene>
    <name evidence="1" type="ORF">PAMC26577_05015</name>
</gene>
<dbReference type="Proteomes" id="UP000195221">
    <property type="component" value="Unassembled WGS sequence"/>
</dbReference>